<evidence type="ECO:0000256" key="10">
    <source>
        <dbReference type="ARBA" id="ARBA00022833"/>
    </source>
</evidence>
<feature type="region of interest" description="Disordered" evidence="18">
    <location>
        <begin position="528"/>
        <end position="568"/>
    </location>
</feature>
<dbReference type="EC" id="2.7.1.182" evidence="15"/>
<keyword evidence="6" id="KW-0812">Transmembrane</keyword>
<dbReference type="GO" id="GO:0016020">
    <property type="term" value="C:membrane"/>
    <property type="evidence" value="ECO:0007669"/>
    <property type="project" value="UniProtKB-SubCell"/>
</dbReference>
<proteinExistence type="inferred from homology"/>
<evidence type="ECO:0000256" key="9">
    <source>
        <dbReference type="ARBA" id="ARBA00022777"/>
    </source>
</evidence>
<dbReference type="GO" id="GO:0009507">
    <property type="term" value="C:chloroplast"/>
    <property type="evidence" value="ECO:0007669"/>
    <property type="project" value="UniProtKB-SubCell"/>
</dbReference>
<keyword evidence="7" id="KW-0479">Metal-binding</keyword>
<evidence type="ECO:0000256" key="18">
    <source>
        <dbReference type="SAM" id="MobiDB-lite"/>
    </source>
</evidence>
<dbReference type="Pfam" id="PF01753">
    <property type="entry name" value="zf-MYND"/>
    <property type="match status" value="1"/>
</dbReference>
<comment type="catalytic activity">
    <reaction evidence="16">
        <text>phytol + CTP = phytyl phosphate + CDP + H(+)</text>
        <dbReference type="Rhea" id="RHEA:38055"/>
        <dbReference type="ChEBI" id="CHEBI:15378"/>
        <dbReference type="ChEBI" id="CHEBI:17327"/>
        <dbReference type="ChEBI" id="CHEBI:37563"/>
        <dbReference type="ChEBI" id="CHEBI:58069"/>
        <dbReference type="ChEBI" id="CHEBI:75483"/>
        <dbReference type="EC" id="2.7.1.182"/>
    </reaction>
</comment>
<dbReference type="GO" id="GO:0010276">
    <property type="term" value="F:phytol kinase activity"/>
    <property type="evidence" value="ECO:0007669"/>
    <property type="project" value="UniProtKB-EC"/>
</dbReference>
<keyword evidence="13" id="KW-0472">Membrane</keyword>
<evidence type="ECO:0000256" key="4">
    <source>
        <dbReference type="ARBA" id="ARBA00022640"/>
    </source>
</evidence>
<comment type="subcellular location">
    <subcellularLocation>
        <location evidence="1">Plastid</location>
        <location evidence="1">Chloroplast membrane</location>
        <topology evidence="1">Multi-pass membrane protein</topology>
    </subcellularLocation>
</comment>
<feature type="compositionally biased region" description="Low complexity" evidence="18">
    <location>
        <begin position="603"/>
        <end position="618"/>
    </location>
</feature>
<evidence type="ECO:0000256" key="16">
    <source>
        <dbReference type="ARBA" id="ARBA00048889"/>
    </source>
</evidence>
<evidence type="ECO:0000256" key="8">
    <source>
        <dbReference type="ARBA" id="ARBA00022771"/>
    </source>
</evidence>
<comment type="caution">
    <text evidence="20">The sequence shown here is derived from an EMBL/GenBank/DDBJ whole genome shotgun (WGS) entry which is preliminary data.</text>
</comment>
<comment type="similarity">
    <text evidence="2">Belongs to the polyprenol kinase family.</text>
</comment>
<feature type="compositionally biased region" description="Low complexity" evidence="18">
    <location>
        <begin position="631"/>
        <end position="644"/>
    </location>
</feature>
<evidence type="ECO:0000256" key="6">
    <source>
        <dbReference type="ARBA" id="ARBA00022692"/>
    </source>
</evidence>
<dbReference type="PROSITE" id="PS50865">
    <property type="entry name" value="ZF_MYND_2"/>
    <property type="match status" value="1"/>
</dbReference>
<evidence type="ECO:0000256" key="12">
    <source>
        <dbReference type="ARBA" id="ARBA00022989"/>
    </source>
</evidence>
<keyword evidence="3" id="KW-0150">Chloroplast</keyword>
<dbReference type="InterPro" id="IPR002893">
    <property type="entry name" value="Znf_MYND"/>
</dbReference>
<dbReference type="EMBL" id="JAEHOC010000030">
    <property type="protein sequence ID" value="KAG2429638.1"/>
    <property type="molecule type" value="Genomic_DNA"/>
</dbReference>
<dbReference type="GO" id="GO:0008270">
    <property type="term" value="F:zinc ion binding"/>
    <property type="evidence" value="ECO:0007669"/>
    <property type="project" value="UniProtKB-KW"/>
</dbReference>
<evidence type="ECO:0000256" key="3">
    <source>
        <dbReference type="ARBA" id="ARBA00022528"/>
    </source>
</evidence>
<dbReference type="PROSITE" id="PS01360">
    <property type="entry name" value="ZF_MYND_1"/>
    <property type="match status" value="1"/>
</dbReference>
<keyword evidence="11" id="KW-0809">Transit peptide</keyword>
<dbReference type="PANTHER" id="PTHR32523">
    <property type="entry name" value="PHYTOL KINASE 1, CHLOROPLASTIC"/>
    <property type="match status" value="1"/>
</dbReference>
<keyword evidence="9" id="KW-0418">Kinase</keyword>
<keyword evidence="8 17" id="KW-0863">Zinc-finger</keyword>
<keyword evidence="10" id="KW-0862">Zinc</keyword>
<name>A0A835SM73_CHLIN</name>
<keyword evidence="21" id="KW-1185">Reference proteome</keyword>
<dbReference type="InterPro" id="IPR039606">
    <property type="entry name" value="Phytol/farnesol_kinase"/>
</dbReference>
<evidence type="ECO:0000256" key="5">
    <source>
        <dbReference type="ARBA" id="ARBA00022679"/>
    </source>
</evidence>
<dbReference type="AlphaFoldDB" id="A0A835SM73"/>
<evidence type="ECO:0000256" key="17">
    <source>
        <dbReference type="PROSITE-ProRule" id="PRU00134"/>
    </source>
</evidence>
<evidence type="ECO:0000256" key="11">
    <source>
        <dbReference type="ARBA" id="ARBA00022946"/>
    </source>
</evidence>
<feature type="domain" description="MYND-type" evidence="19">
    <location>
        <begin position="788"/>
        <end position="841"/>
    </location>
</feature>
<evidence type="ECO:0000256" key="7">
    <source>
        <dbReference type="ARBA" id="ARBA00022723"/>
    </source>
</evidence>
<gene>
    <name evidence="20" type="ORF">HXX76_010868</name>
</gene>
<dbReference type="SUPFAM" id="SSF144232">
    <property type="entry name" value="HIT/MYND zinc finger-like"/>
    <property type="match status" value="1"/>
</dbReference>
<evidence type="ECO:0000256" key="1">
    <source>
        <dbReference type="ARBA" id="ARBA00004508"/>
    </source>
</evidence>
<evidence type="ECO:0000313" key="21">
    <source>
        <dbReference type="Proteomes" id="UP000650467"/>
    </source>
</evidence>
<evidence type="ECO:0000313" key="20">
    <source>
        <dbReference type="EMBL" id="KAG2429638.1"/>
    </source>
</evidence>
<evidence type="ECO:0000256" key="13">
    <source>
        <dbReference type="ARBA" id="ARBA00023136"/>
    </source>
</evidence>
<comment type="pathway">
    <text evidence="14">Cofactor biosynthesis; tocopherol biosynthesis.</text>
</comment>
<evidence type="ECO:0000256" key="15">
    <source>
        <dbReference type="ARBA" id="ARBA00039024"/>
    </source>
</evidence>
<reference evidence="20" key="1">
    <citation type="journal article" date="2020" name="bioRxiv">
        <title>Comparative genomics of Chlamydomonas.</title>
        <authorList>
            <person name="Craig R.J."/>
            <person name="Hasan A.R."/>
            <person name="Ness R.W."/>
            <person name="Keightley P.D."/>
        </authorList>
    </citation>
    <scope>NUCLEOTIDE SEQUENCE</scope>
    <source>
        <strain evidence="20">SAG 7.73</strain>
    </source>
</reference>
<keyword evidence="4" id="KW-0934">Plastid</keyword>
<evidence type="ECO:0000259" key="19">
    <source>
        <dbReference type="PROSITE" id="PS50865"/>
    </source>
</evidence>
<protein>
    <recommendedName>
        <fullName evidence="15">phytol kinase</fullName>
        <ecNumber evidence="15">2.7.1.182</ecNumber>
    </recommendedName>
</protein>
<dbReference type="OrthoDB" id="559020at2759"/>
<feature type="region of interest" description="Disordered" evidence="18">
    <location>
        <begin position="850"/>
        <end position="877"/>
    </location>
</feature>
<dbReference type="PANTHER" id="PTHR32523:SF8">
    <property type="entry name" value="DOLICHOL KINASE"/>
    <property type="match status" value="1"/>
</dbReference>
<dbReference type="Gene3D" id="6.10.140.2220">
    <property type="match status" value="1"/>
</dbReference>
<keyword evidence="5" id="KW-0808">Transferase</keyword>
<evidence type="ECO:0000256" key="2">
    <source>
        <dbReference type="ARBA" id="ARBA00010794"/>
    </source>
</evidence>
<dbReference type="Proteomes" id="UP000650467">
    <property type="component" value="Unassembled WGS sequence"/>
</dbReference>
<organism evidence="20 21">
    <name type="scientific">Chlamydomonas incerta</name>
    <dbReference type="NCBI Taxonomy" id="51695"/>
    <lineage>
        <taxon>Eukaryota</taxon>
        <taxon>Viridiplantae</taxon>
        <taxon>Chlorophyta</taxon>
        <taxon>core chlorophytes</taxon>
        <taxon>Chlorophyceae</taxon>
        <taxon>CS clade</taxon>
        <taxon>Chlamydomonadales</taxon>
        <taxon>Chlamydomonadaceae</taxon>
        <taxon>Chlamydomonas</taxon>
    </lineage>
</organism>
<keyword evidence="12" id="KW-1133">Transmembrane helix</keyword>
<evidence type="ECO:0000256" key="14">
    <source>
        <dbReference type="ARBA" id="ARBA00024015"/>
    </source>
</evidence>
<sequence length="877" mass="88518">MAACHEVVDAAAWVFQATAGGPGHLPIAQPPVGYRPAAAPAAPRHHGAVTAASAGSCSVQTTSPVVPYAAAAVYDMIAAAWTALCSSCGCGGDDGGTNARALVLALLSRLLTELPPRQAVARLPGLWREVLVGQVPALLNADRGIRTGELLRLQVPAPPQAVVQVVAAAEALPAAGPNSYNSYSLRCALDAGLLPALERTLRNEHAWVTAQGRGGSDNSIGLGGASGKGSSPSPVDASGMLHEINSTLRYSGAWPAALVHAQPAQVVGLVATLTAAARRLQQPKHVIRVGSQRMAGHMTMAHLRKDDAYAELCRNLAALLEQGLDLAADASYGEHSGASAPSGPSCPRRRRRCLRLNNALEPPISAPMQLGWLVAVGGAPPAGSAAAVQRDWLLALAVQQWLPLLLQYVGIAISVIQERSGNAAGAGKLQVNDTPAWLKEMAIVVLRATGTLLTTAAVATVQAAAGATRAIFQDQNGASGGDGAVADTAQLRESASSWRRFMTALADSRQLHRLVDFLAQHTELWAHSASGSGSTRCDGASRAGDADGRRPGGSELQDAGDGGGDDDSDATGLEGCVLDALEAFWLHRPQACANLMLSGLGRRAAPGGGSSNSSPGSSRRGGGSSSRHGDSSSSPSGGTQTAAQVGGGLNELPLLLPLREVAARHGRLDLVQLMEAASAAAVATTTAAAAVGTEAKFCIDFKPPAVVTETQLQRLVGRHGMLGEVGSDGRARRRAWRMMSPAEVQQQVRAALAAAAAAADPTAAPASSAGAAASGSGGADAASAAAAATLCANPACSSLEGPSALVLAGRGKTCSRCREARYCCGVCQLQHWREGGHNSSCAGVVAATAGGGSGSGKAGRAAGDSAVGPASSGPGRG</sequence>
<accession>A0A835SM73</accession>
<feature type="region of interest" description="Disordered" evidence="18">
    <location>
        <begin position="603"/>
        <end position="645"/>
    </location>
</feature>